<proteinExistence type="predicted"/>
<comment type="caution">
    <text evidence="3">The sequence shown here is derived from an EMBL/GenBank/DDBJ whole genome shotgun (WGS) entry which is preliminary data.</text>
</comment>
<gene>
    <name evidence="3" type="ORF">CCACVL1_25166</name>
</gene>
<dbReference type="Gramene" id="OMO59002">
    <property type="protein sequence ID" value="OMO59002"/>
    <property type="gene ID" value="CCACVL1_25166"/>
</dbReference>
<keyword evidence="4" id="KW-1185">Reference proteome</keyword>
<dbReference type="EMBL" id="AWWV01014049">
    <property type="protein sequence ID" value="OMO59002.1"/>
    <property type="molecule type" value="Genomic_DNA"/>
</dbReference>
<keyword evidence="2" id="KW-1133">Transmembrane helix</keyword>
<evidence type="ECO:0000313" key="4">
    <source>
        <dbReference type="Proteomes" id="UP000188268"/>
    </source>
</evidence>
<keyword evidence="2" id="KW-0472">Membrane</keyword>
<feature type="transmembrane region" description="Helical" evidence="2">
    <location>
        <begin position="6"/>
        <end position="27"/>
    </location>
</feature>
<dbReference type="Proteomes" id="UP000188268">
    <property type="component" value="Unassembled WGS sequence"/>
</dbReference>
<reference evidence="3 4" key="1">
    <citation type="submission" date="2013-09" db="EMBL/GenBank/DDBJ databases">
        <title>Corchorus capsularis genome sequencing.</title>
        <authorList>
            <person name="Alam M."/>
            <person name="Haque M.S."/>
            <person name="Islam M.S."/>
            <person name="Emdad E.M."/>
            <person name="Islam M.M."/>
            <person name="Ahmed B."/>
            <person name="Halim A."/>
            <person name="Hossen Q.M.M."/>
            <person name="Hossain M.Z."/>
            <person name="Ahmed R."/>
            <person name="Khan M.M."/>
            <person name="Islam R."/>
            <person name="Rashid M.M."/>
            <person name="Khan S.A."/>
            <person name="Rahman M.S."/>
            <person name="Alam M."/>
        </authorList>
    </citation>
    <scope>NUCLEOTIDE SEQUENCE [LARGE SCALE GENOMIC DNA]</scope>
    <source>
        <strain evidence="4">cv. CVL-1</strain>
        <tissue evidence="3">Whole seedling</tissue>
    </source>
</reference>
<name>A0A1R3GLR0_COCAP</name>
<evidence type="ECO:0000256" key="1">
    <source>
        <dbReference type="SAM" id="MobiDB-lite"/>
    </source>
</evidence>
<keyword evidence="2" id="KW-0812">Transmembrane</keyword>
<sequence length="183" mass="18389">METGHLVGIIIVAAFAVGVILVAIINWKSCCGGVKDKTVRTNVARRTTTLPVYVNGGVGRNSTAGFPKATNKNSGASSKYTTDNVYNAFVATASFAAANSDAGAANSDAGDHHKHHHHHDGGGDGGGHHKHHHHHGGGGGGGHRQEQHTGGGGGHHGGGHHHDSGISSSGGGFGDFGGGHHHG</sequence>
<protein>
    <submittedName>
        <fullName evidence="3">Uncharacterized protein</fullName>
    </submittedName>
</protein>
<feature type="region of interest" description="Disordered" evidence="1">
    <location>
        <begin position="102"/>
        <end position="183"/>
    </location>
</feature>
<feature type="compositionally biased region" description="Gly residues" evidence="1">
    <location>
        <begin position="168"/>
        <end position="177"/>
    </location>
</feature>
<accession>A0A1R3GLR0</accession>
<dbReference type="AlphaFoldDB" id="A0A1R3GLR0"/>
<organism evidence="3 4">
    <name type="scientific">Corchorus capsularis</name>
    <name type="common">Jute</name>
    <dbReference type="NCBI Taxonomy" id="210143"/>
    <lineage>
        <taxon>Eukaryota</taxon>
        <taxon>Viridiplantae</taxon>
        <taxon>Streptophyta</taxon>
        <taxon>Embryophyta</taxon>
        <taxon>Tracheophyta</taxon>
        <taxon>Spermatophyta</taxon>
        <taxon>Magnoliopsida</taxon>
        <taxon>eudicotyledons</taxon>
        <taxon>Gunneridae</taxon>
        <taxon>Pentapetalae</taxon>
        <taxon>rosids</taxon>
        <taxon>malvids</taxon>
        <taxon>Malvales</taxon>
        <taxon>Malvaceae</taxon>
        <taxon>Grewioideae</taxon>
        <taxon>Apeibeae</taxon>
        <taxon>Corchorus</taxon>
    </lineage>
</organism>
<evidence type="ECO:0000256" key="2">
    <source>
        <dbReference type="SAM" id="Phobius"/>
    </source>
</evidence>
<evidence type="ECO:0000313" key="3">
    <source>
        <dbReference type="EMBL" id="OMO59002.1"/>
    </source>
</evidence>